<organism evidence="2 3">
    <name type="scientific">Populus alba x Populus x berolinensis</name>
    <dbReference type="NCBI Taxonomy" id="444605"/>
    <lineage>
        <taxon>Eukaryota</taxon>
        <taxon>Viridiplantae</taxon>
        <taxon>Streptophyta</taxon>
        <taxon>Embryophyta</taxon>
        <taxon>Tracheophyta</taxon>
        <taxon>Spermatophyta</taxon>
        <taxon>Magnoliopsida</taxon>
        <taxon>eudicotyledons</taxon>
        <taxon>Gunneridae</taxon>
        <taxon>Pentapetalae</taxon>
        <taxon>rosids</taxon>
        <taxon>fabids</taxon>
        <taxon>Malpighiales</taxon>
        <taxon>Salicaceae</taxon>
        <taxon>Saliceae</taxon>
        <taxon>Populus</taxon>
    </lineage>
</organism>
<feature type="region of interest" description="Disordered" evidence="1">
    <location>
        <begin position="19"/>
        <end position="107"/>
    </location>
</feature>
<gene>
    <name evidence="2" type="ORF">NC653_010096</name>
</gene>
<dbReference type="Proteomes" id="UP001164929">
    <property type="component" value="Chromosome 4"/>
</dbReference>
<feature type="compositionally biased region" description="Basic and acidic residues" evidence="1">
    <location>
        <begin position="96"/>
        <end position="107"/>
    </location>
</feature>
<reference evidence="2 3" key="1">
    <citation type="journal article" date="2023" name="Mol. Ecol. Resour.">
        <title>Chromosome-level genome assembly of a triploid poplar Populus alba 'Berolinensis'.</title>
        <authorList>
            <person name="Chen S."/>
            <person name="Yu Y."/>
            <person name="Wang X."/>
            <person name="Wang S."/>
            <person name="Zhang T."/>
            <person name="Zhou Y."/>
            <person name="He R."/>
            <person name="Meng N."/>
            <person name="Wang Y."/>
            <person name="Liu W."/>
            <person name="Liu Z."/>
            <person name="Liu J."/>
            <person name="Guo Q."/>
            <person name="Huang H."/>
            <person name="Sederoff R.R."/>
            <person name="Wang G."/>
            <person name="Qu G."/>
            <person name="Chen S."/>
        </authorList>
    </citation>
    <scope>NUCLEOTIDE SEQUENCE [LARGE SCALE GENOMIC DNA]</scope>
    <source>
        <strain evidence="2">SC-2020</strain>
    </source>
</reference>
<evidence type="ECO:0000313" key="2">
    <source>
        <dbReference type="EMBL" id="KAJ6999301.1"/>
    </source>
</evidence>
<name>A0AAD6W5C1_9ROSI</name>
<dbReference type="EMBL" id="JAQIZT010000004">
    <property type="protein sequence ID" value="KAJ6999301.1"/>
    <property type="molecule type" value="Genomic_DNA"/>
</dbReference>
<comment type="caution">
    <text evidence="2">The sequence shown here is derived from an EMBL/GenBank/DDBJ whole genome shotgun (WGS) entry which is preliminary data.</text>
</comment>
<keyword evidence="3" id="KW-1185">Reference proteome</keyword>
<protein>
    <submittedName>
        <fullName evidence="2">Uncharacterized protein</fullName>
    </submittedName>
</protein>
<feature type="compositionally biased region" description="Polar residues" evidence="1">
    <location>
        <begin position="28"/>
        <end position="52"/>
    </location>
</feature>
<evidence type="ECO:0000313" key="3">
    <source>
        <dbReference type="Proteomes" id="UP001164929"/>
    </source>
</evidence>
<sequence>MKKIERESRKERRLWSGVGGGLEVNINGPGSSNMRNQRQIPIDQSINKQPTNLRLDKLRPTDPRNLSQIPVDHSLGGLRPIDPRNPKQIPIDSGFEELKSSDLRNPR</sequence>
<accession>A0AAD6W5C1</accession>
<proteinExistence type="predicted"/>
<evidence type="ECO:0000256" key="1">
    <source>
        <dbReference type="SAM" id="MobiDB-lite"/>
    </source>
</evidence>
<dbReference type="AlphaFoldDB" id="A0AAD6W5C1"/>